<keyword evidence="19" id="KW-1185">Reference proteome</keyword>
<evidence type="ECO:0000256" key="9">
    <source>
        <dbReference type="ARBA" id="ARBA00022989"/>
    </source>
</evidence>
<name>A0A3E2HEY5_SCYLI</name>
<dbReference type="GO" id="GO:0030170">
    <property type="term" value="F:pyridoxal phosphate binding"/>
    <property type="evidence" value="ECO:0007669"/>
    <property type="project" value="InterPro"/>
</dbReference>
<comment type="similarity">
    <text evidence="13">Belongs to the group II decarboxylase family. Sphingosine-1-phosphate lyase subfamily.</text>
</comment>
<evidence type="ECO:0000256" key="4">
    <source>
        <dbReference type="ARBA" id="ARBA00004991"/>
    </source>
</evidence>
<dbReference type="GO" id="GO:0005789">
    <property type="term" value="C:endoplasmic reticulum membrane"/>
    <property type="evidence" value="ECO:0007669"/>
    <property type="project" value="UniProtKB-SubCell"/>
</dbReference>
<dbReference type="EC" id="4.1.2.27" evidence="14"/>
<evidence type="ECO:0000256" key="2">
    <source>
        <dbReference type="ARBA" id="ARBA00004389"/>
    </source>
</evidence>
<dbReference type="SUPFAM" id="SSF53383">
    <property type="entry name" value="PLP-dependent transferases"/>
    <property type="match status" value="1"/>
</dbReference>
<proteinExistence type="inferred from homology"/>
<dbReference type="EMBL" id="NCSJ02000064">
    <property type="protein sequence ID" value="RFU31959.1"/>
    <property type="molecule type" value="Genomic_DNA"/>
</dbReference>
<keyword evidence="6" id="KW-0256">Endoplasmic reticulum</keyword>
<dbReference type="Gene3D" id="3.90.1150.10">
    <property type="entry name" value="Aspartate Aminotransferase, domain 1"/>
    <property type="match status" value="1"/>
</dbReference>
<evidence type="ECO:0000256" key="10">
    <source>
        <dbReference type="ARBA" id="ARBA00023098"/>
    </source>
</evidence>
<dbReference type="PANTHER" id="PTHR42735:SF6">
    <property type="entry name" value="SPHINGOSINE-1-PHOSPHATE LYASE 1"/>
    <property type="match status" value="1"/>
</dbReference>
<keyword evidence="5" id="KW-0812">Transmembrane</keyword>
<dbReference type="InterPro" id="IPR015421">
    <property type="entry name" value="PyrdxlP-dep_Trfase_major"/>
</dbReference>
<evidence type="ECO:0000256" key="14">
    <source>
        <dbReference type="ARBA" id="ARBA00038965"/>
    </source>
</evidence>
<evidence type="ECO:0000256" key="3">
    <source>
        <dbReference type="ARBA" id="ARBA00004760"/>
    </source>
</evidence>
<evidence type="ECO:0000256" key="8">
    <source>
        <dbReference type="ARBA" id="ARBA00022919"/>
    </source>
</evidence>
<dbReference type="InterPro" id="IPR050477">
    <property type="entry name" value="GrpII_AminoAcid_Decarb"/>
</dbReference>
<evidence type="ECO:0000256" key="5">
    <source>
        <dbReference type="ARBA" id="ARBA00022692"/>
    </source>
</evidence>
<dbReference type="STRING" id="5539.A0A3E2HEY5"/>
<sequence length="569" mass="61721">MPGTSRIPASLRNSLANVKKSGNYRSQLLTLNIDLLRNIIFLLFVLRWTRKGLLQLKGRGVLGTIADTYISIRRTLYGLFLRAPGVRSQVQKQVEEAVTKLQARLVPSGPDVTRNLTLPKEGWSDELLSKELEKLANMDHSRWEDGYVSGAVYHGEDGLIKLQTEAFGKFTVANPIHPDVFPGVRKMEAEVVAMVLNLFNAPLGAAGVTTSGGTESILMACLSARQKAHAERRVTEPEMILPETAHTAFRKAGMYFGIKIHMVACPAPSYQVHIPSVARLINSNTILLVGSAPNFPHGIIDDISALSKLALKRKLPLHVDCCLGSFLVPYLDKAGFETEPFDFRLKGVTSISCDTHKYGFAPKGNSTVIYRTAALRQYQYFVSPDWSGGVYASPSIAGSRPGALIAGCWTSLMSVGEAGYIKACTQIVGATKKIIEAIQTNPVLNNDLEIIGKPLVSVVAFQSKTINIYDIADAMSAKGWHLNALQTPPAIHVAVTLPISKVWEKLITDLEAVIEGEKEKERVRVVEGKGAKGKAVGDSAALYGVAGSLPNKSVVVDLATGFLDTLYKA</sequence>
<evidence type="ECO:0000256" key="17">
    <source>
        <dbReference type="RuleBase" id="RU000382"/>
    </source>
</evidence>
<comment type="pathway">
    <text evidence="4">Sphingolipid metabolism.</text>
</comment>
<evidence type="ECO:0000256" key="7">
    <source>
        <dbReference type="ARBA" id="ARBA00022898"/>
    </source>
</evidence>
<keyword evidence="9" id="KW-1133">Transmembrane helix</keyword>
<evidence type="ECO:0000313" key="19">
    <source>
        <dbReference type="Proteomes" id="UP000258309"/>
    </source>
</evidence>
<dbReference type="InterPro" id="IPR002129">
    <property type="entry name" value="PyrdxlP-dep_de-COase"/>
</dbReference>
<dbReference type="GO" id="GO:0030149">
    <property type="term" value="P:sphingolipid catabolic process"/>
    <property type="evidence" value="ECO:0007669"/>
    <property type="project" value="TreeGrafter"/>
</dbReference>
<feature type="non-terminal residue" evidence="18">
    <location>
        <position position="1"/>
    </location>
</feature>
<organism evidence="18 19">
    <name type="scientific">Scytalidium lignicola</name>
    <name type="common">Hyphomycete</name>
    <dbReference type="NCBI Taxonomy" id="5539"/>
    <lineage>
        <taxon>Eukaryota</taxon>
        <taxon>Fungi</taxon>
        <taxon>Dikarya</taxon>
        <taxon>Ascomycota</taxon>
        <taxon>Pezizomycotina</taxon>
        <taxon>Leotiomycetes</taxon>
        <taxon>Leotiomycetes incertae sedis</taxon>
        <taxon>Scytalidium</taxon>
    </lineage>
</organism>
<evidence type="ECO:0000256" key="12">
    <source>
        <dbReference type="ARBA" id="ARBA00023239"/>
    </source>
</evidence>
<dbReference type="InterPro" id="IPR015422">
    <property type="entry name" value="PyrdxlP-dep_Trfase_small"/>
</dbReference>
<dbReference type="OMA" id="FKDHQFT"/>
<dbReference type="Proteomes" id="UP000258309">
    <property type="component" value="Unassembled WGS sequence"/>
</dbReference>
<protein>
    <recommendedName>
        <fullName evidence="14">sphinganine-1-phosphate aldolase</fullName>
        <ecNumber evidence="14">4.1.2.27</ecNumber>
    </recommendedName>
    <alternativeName>
        <fullName evidence="15">Sphingosine-1-phosphate aldolase</fullName>
    </alternativeName>
</protein>
<evidence type="ECO:0000256" key="1">
    <source>
        <dbReference type="ARBA" id="ARBA00001933"/>
    </source>
</evidence>
<comment type="caution">
    <text evidence="18">The sequence shown here is derived from an EMBL/GenBank/DDBJ whole genome shotgun (WGS) entry which is preliminary data.</text>
</comment>
<dbReference type="InterPro" id="IPR015424">
    <property type="entry name" value="PyrdxlP-dep_Trfase"/>
</dbReference>
<evidence type="ECO:0000256" key="16">
    <source>
        <dbReference type="PIRSR" id="PIRSR602129-50"/>
    </source>
</evidence>
<evidence type="ECO:0000313" key="18">
    <source>
        <dbReference type="EMBL" id="RFU31959.1"/>
    </source>
</evidence>
<evidence type="ECO:0000256" key="15">
    <source>
        <dbReference type="ARBA" id="ARBA00042568"/>
    </source>
</evidence>
<reference evidence="18 19" key="1">
    <citation type="submission" date="2018-05" db="EMBL/GenBank/DDBJ databases">
        <title>Draft genome sequence of Scytalidium lignicola DSM 105466, a ubiquitous saprotrophic fungus.</title>
        <authorList>
            <person name="Buettner E."/>
            <person name="Gebauer A.M."/>
            <person name="Hofrichter M."/>
            <person name="Liers C."/>
            <person name="Kellner H."/>
        </authorList>
    </citation>
    <scope>NUCLEOTIDE SEQUENCE [LARGE SCALE GENOMIC DNA]</scope>
    <source>
        <strain evidence="18 19">DSM 105466</strain>
    </source>
</reference>
<keyword evidence="7 16" id="KW-0663">Pyridoxal phosphate</keyword>
<evidence type="ECO:0000256" key="13">
    <source>
        <dbReference type="ARBA" id="ARBA00038302"/>
    </source>
</evidence>
<dbReference type="Gene3D" id="3.40.640.10">
    <property type="entry name" value="Type I PLP-dependent aspartate aminotransferase-like (Major domain)"/>
    <property type="match status" value="1"/>
</dbReference>
<feature type="modified residue" description="N6-(pyridoxal phosphate)lysine" evidence="16">
    <location>
        <position position="357"/>
    </location>
</feature>
<keyword evidence="11" id="KW-0472">Membrane</keyword>
<dbReference type="Pfam" id="PF00282">
    <property type="entry name" value="Pyridoxal_deC"/>
    <property type="match status" value="1"/>
</dbReference>
<keyword evidence="12 17" id="KW-0456">Lyase</keyword>
<comment type="pathway">
    <text evidence="3">Lipid metabolism; sphingolipid metabolism.</text>
</comment>
<dbReference type="OrthoDB" id="10254570at2759"/>
<comment type="cofactor">
    <cofactor evidence="1 16 17">
        <name>pyridoxal 5'-phosphate</name>
        <dbReference type="ChEBI" id="CHEBI:597326"/>
    </cofactor>
</comment>
<dbReference type="PANTHER" id="PTHR42735">
    <property type="match status" value="1"/>
</dbReference>
<evidence type="ECO:0000256" key="11">
    <source>
        <dbReference type="ARBA" id="ARBA00023136"/>
    </source>
</evidence>
<dbReference type="FunFam" id="3.40.640.10:FF:000020">
    <property type="entry name" value="sphingosine-1-phosphate lyase 1"/>
    <property type="match status" value="1"/>
</dbReference>
<dbReference type="FunFam" id="6.10.140.2150:FF:000002">
    <property type="entry name" value="Sphinganine-1-phosphate aldolase Bst1"/>
    <property type="match status" value="1"/>
</dbReference>
<dbReference type="GO" id="GO:0019752">
    <property type="term" value="P:carboxylic acid metabolic process"/>
    <property type="evidence" value="ECO:0007669"/>
    <property type="project" value="InterPro"/>
</dbReference>
<dbReference type="Gene3D" id="6.10.140.2150">
    <property type="match status" value="1"/>
</dbReference>
<evidence type="ECO:0000256" key="6">
    <source>
        <dbReference type="ARBA" id="ARBA00022824"/>
    </source>
</evidence>
<gene>
    <name evidence="18" type="ORF">B7463_g4384</name>
</gene>
<accession>A0A3E2HEY5</accession>
<feature type="non-terminal residue" evidence="18">
    <location>
        <position position="569"/>
    </location>
</feature>
<keyword evidence="10" id="KW-0443">Lipid metabolism</keyword>
<keyword evidence="8" id="KW-0746">Sphingolipid metabolism</keyword>
<comment type="subcellular location">
    <subcellularLocation>
        <location evidence="2">Endoplasmic reticulum membrane</location>
        <topology evidence="2">Single-pass membrane protein</topology>
    </subcellularLocation>
</comment>
<dbReference type="GO" id="GO:0008117">
    <property type="term" value="F:sphinganine-1-phosphate aldolase activity"/>
    <property type="evidence" value="ECO:0007669"/>
    <property type="project" value="UniProtKB-EC"/>
</dbReference>
<dbReference type="AlphaFoldDB" id="A0A3E2HEY5"/>